<dbReference type="KEGG" id="uur:UU340"/>
<sequence>MYKLIFNLCIYIKNKGKFEYMVENKFLKQIKEGEQIKIEIKGLDKFNNFDEQNYGLNNISPQIRWSPVLETASYAVAIIDYEAVGGAPFVHWYALNIFEPELALNVANLGYANLYQGENSTSKHFSHSILDANYQTDIANNYFPPCPPNKSHKYEIKVYAVHHKLSTNRNNILYLDDFEAKLNEAKIIATGSTYVCAPQISFEDDKLIIGSLEHKHPYLFANCENEYHVIEDVIVTDINKNIYSENQLDNFKDLEQAKIKIIDSSDALSYAVIITSNHLFKKFGRPVVNYAHVIEKKTNKRIKFNNSYKLNHAFSEISPSKYDHLGNELLILEDKDANFESGLFTIHVFGLNKKIKYLNKIDSVANSISDLFEMISGSVISYKAKLFK</sequence>
<organism evidence="1 2">
    <name type="scientific">Ureaplasma parvum serovar 3 (strain ATCC 700970)</name>
    <dbReference type="NCBI Taxonomy" id="273119"/>
    <lineage>
        <taxon>Bacteria</taxon>
        <taxon>Bacillati</taxon>
        <taxon>Mycoplasmatota</taxon>
        <taxon>Mycoplasmoidales</taxon>
        <taxon>Mycoplasmoidaceae</taxon>
        <taxon>Ureaplasma</taxon>
    </lineage>
</organism>
<dbReference type="eggNOG" id="COG1881">
    <property type="taxonomic scope" value="Bacteria"/>
</dbReference>
<dbReference type="SUPFAM" id="SSF49777">
    <property type="entry name" value="PEBP-like"/>
    <property type="match status" value="1"/>
</dbReference>
<dbReference type="Pfam" id="PF01161">
    <property type="entry name" value="PBP"/>
    <property type="match status" value="1"/>
</dbReference>
<keyword evidence="2" id="KW-1185">Reference proteome</keyword>
<gene>
    <name evidence="1" type="ordered locus">UU340</name>
</gene>
<dbReference type="STRING" id="273119.UU340"/>
<dbReference type="InterPro" id="IPR008914">
    <property type="entry name" value="PEBP"/>
</dbReference>
<dbReference type="NCBIfam" id="TIGR00481">
    <property type="entry name" value="YbhB/YbcL family Raf kinase inhibitor-like protein"/>
    <property type="match status" value="1"/>
</dbReference>
<dbReference type="HOGENOM" id="CLU_675821_0_0_14"/>
<accession>Q9PQF1</accession>
<dbReference type="Proteomes" id="UP000000423">
    <property type="component" value="Chromosome"/>
</dbReference>
<dbReference type="EMBL" id="AF222894">
    <property type="protein sequence ID" value="AAF30749.1"/>
    <property type="molecule type" value="Genomic_DNA"/>
</dbReference>
<dbReference type="AlphaFoldDB" id="Q9PQF1"/>
<dbReference type="InterPro" id="IPR036610">
    <property type="entry name" value="PEBP-like_sf"/>
</dbReference>
<dbReference type="EnsemblBacteria" id="AAF30749">
    <property type="protein sequence ID" value="AAF30749"/>
    <property type="gene ID" value="UU340"/>
</dbReference>
<evidence type="ECO:0000313" key="1">
    <source>
        <dbReference type="EMBL" id="AAF30749.1"/>
    </source>
</evidence>
<dbReference type="Gene3D" id="3.90.280.10">
    <property type="entry name" value="PEBP-like"/>
    <property type="match status" value="1"/>
</dbReference>
<evidence type="ECO:0000313" key="2">
    <source>
        <dbReference type="Proteomes" id="UP000000423"/>
    </source>
</evidence>
<dbReference type="InterPro" id="IPR005247">
    <property type="entry name" value="YbhB_YbcL/LppC-like"/>
</dbReference>
<protein>
    <submittedName>
        <fullName evidence="1">Conserved hypothetical</fullName>
    </submittedName>
</protein>
<name>Q9PQF1_UREPA</name>
<reference evidence="1 2" key="1">
    <citation type="journal article" date="2000" name="Nature">
        <title>The complete sequence of the mucosal pathogen Ureaplasma urealyticum.</title>
        <authorList>
            <person name="Glass J.I."/>
            <person name="Lefkowitz E.J."/>
            <person name="Glass J.S."/>
            <person name="Heiner C.R."/>
            <person name="Chen E.Y."/>
            <person name="Cassell G.H."/>
        </authorList>
    </citation>
    <scope>NUCLEOTIDE SEQUENCE [LARGE SCALE GENOMIC DNA]</scope>
    <source>
        <strain evidence="1 2">ATCC 700970</strain>
    </source>
</reference>
<proteinExistence type="predicted"/>